<proteinExistence type="predicted"/>
<comment type="caution">
    <text evidence="4">The sequence shown here is derived from an EMBL/GenBank/DDBJ whole genome shotgun (WGS) entry which is preliminary data.</text>
</comment>
<organism evidence="4 5">
    <name type="scientific">Muricoccus vinaceus</name>
    <dbReference type="NCBI Taxonomy" id="424704"/>
    <lineage>
        <taxon>Bacteria</taxon>
        <taxon>Pseudomonadati</taxon>
        <taxon>Pseudomonadota</taxon>
        <taxon>Alphaproteobacteria</taxon>
        <taxon>Acetobacterales</taxon>
        <taxon>Roseomonadaceae</taxon>
        <taxon>Muricoccus</taxon>
    </lineage>
</organism>
<feature type="signal peptide" evidence="2">
    <location>
        <begin position="1"/>
        <end position="19"/>
    </location>
</feature>
<dbReference type="GO" id="GO:0016787">
    <property type="term" value="F:hydrolase activity"/>
    <property type="evidence" value="ECO:0007669"/>
    <property type="project" value="UniProtKB-KW"/>
</dbReference>
<feature type="domain" description="Peptidase S1" evidence="3">
    <location>
        <begin position="14"/>
        <end position="255"/>
    </location>
</feature>
<keyword evidence="5" id="KW-1185">Reference proteome</keyword>
<dbReference type="RefSeq" id="WP_377054065.1">
    <property type="nucleotide sequence ID" value="NZ_JBHLVZ010000074.1"/>
</dbReference>
<dbReference type="Pfam" id="PF00089">
    <property type="entry name" value="Trypsin"/>
    <property type="match status" value="1"/>
</dbReference>
<keyword evidence="4" id="KW-0378">Hydrolase</keyword>
<dbReference type="PROSITE" id="PS50240">
    <property type="entry name" value="TRYPSIN_DOM"/>
    <property type="match status" value="1"/>
</dbReference>
<evidence type="ECO:0000256" key="1">
    <source>
        <dbReference type="ARBA" id="ARBA00022729"/>
    </source>
</evidence>
<dbReference type="PROSITE" id="PS00134">
    <property type="entry name" value="TRYPSIN_HIS"/>
    <property type="match status" value="1"/>
</dbReference>
<dbReference type="SMART" id="SM00020">
    <property type="entry name" value="Tryp_SPc"/>
    <property type="match status" value="1"/>
</dbReference>
<dbReference type="Gene3D" id="2.40.10.10">
    <property type="entry name" value="Trypsin-like serine proteases"/>
    <property type="match status" value="2"/>
</dbReference>
<dbReference type="Proteomes" id="UP001589789">
    <property type="component" value="Unassembled WGS sequence"/>
</dbReference>
<name>A0ABV6IWU0_9PROT</name>
<dbReference type="InterPro" id="IPR043504">
    <property type="entry name" value="Peptidase_S1_PA_chymotrypsin"/>
</dbReference>
<protein>
    <submittedName>
        <fullName evidence="4">Trypsin-like serine peptidase</fullName>
        <ecNumber evidence="4">3.4.21.-</ecNumber>
    </submittedName>
</protein>
<dbReference type="InterPro" id="IPR001314">
    <property type="entry name" value="Peptidase_S1A"/>
</dbReference>
<dbReference type="PANTHER" id="PTHR15462:SF8">
    <property type="entry name" value="SERINE PROTEASE"/>
    <property type="match status" value="1"/>
</dbReference>
<evidence type="ECO:0000259" key="3">
    <source>
        <dbReference type="PROSITE" id="PS50240"/>
    </source>
</evidence>
<reference evidence="4 5" key="1">
    <citation type="submission" date="2024-09" db="EMBL/GenBank/DDBJ databases">
        <authorList>
            <person name="Sun Q."/>
            <person name="Mori K."/>
        </authorList>
    </citation>
    <scope>NUCLEOTIDE SEQUENCE [LARGE SCALE GENOMIC DNA]</scope>
    <source>
        <strain evidence="4 5">CCM 7468</strain>
    </source>
</reference>
<accession>A0ABV6IWU0</accession>
<evidence type="ECO:0000256" key="2">
    <source>
        <dbReference type="SAM" id="SignalP"/>
    </source>
</evidence>
<dbReference type="InterPro" id="IPR009003">
    <property type="entry name" value="Peptidase_S1_PA"/>
</dbReference>
<dbReference type="PRINTS" id="PR00722">
    <property type="entry name" value="CHYMOTRYPSIN"/>
</dbReference>
<dbReference type="SUPFAM" id="SSF50494">
    <property type="entry name" value="Trypsin-like serine proteases"/>
    <property type="match status" value="1"/>
</dbReference>
<keyword evidence="1 2" id="KW-0732">Signal</keyword>
<feature type="chain" id="PRO_5046005141" evidence="2">
    <location>
        <begin position="20"/>
        <end position="255"/>
    </location>
</feature>
<evidence type="ECO:0000313" key="4">
    <source>
        <dbReference type="EMBL" id="MFC0388037.1"/>
    </source>
</evidence>
<dbReference type="EMBL" id="JBHLVZ010000074">
    <property type="protein sequence ID" value="MFC0388037.1"/>
    <property type="molecule type" value="Genomic_DNA"/>
</dbReference>
<dbReference type="InterPro" id="IPR050966">
    <property type="entry name" value="Glutamyl_endopeptidase"/>
</dbReference>
<dbReference type="InterPro" id="IPR001254">
    <property type="entry name" value="Trypsin_dom"/>
</dbReference>
<dbReference type="InterPro" id="IPR018114">
    <property type="entry name" value="TRYPSIN_HIS"/>
</dbReference>
<gene>
    <name evidence="4" type="ORF">ACFFIC_21185</name>
</gene>
<dbReference type="EC" id="3.4.21.-" evidence="4"/>
<dbReference type="PANTHER" id="PTHR15462">
    <property type="entry name" value="SERINE PROTEASE"/>
    <property type="match status" value="1"/>
</dbReference>
<evidence type="ECO:0000313" key="5">
    <source>
        <dbReference type="Proteomes" id="UP001589789"/>
    </source>
</evidence>
<sequence>MSGQAILCAVLWAALAGCAAPSPGLGPDAARVPVDVTAAPWRSLGLVATAVGGRCTGVLVSPNTVLTAAHCLVDPRTNRAVAPRAVQFTLASPPGAVSPGGTPRQARATEALIGPGFSVAPGPRPDPSAPPDSDWAVLLLDTPLGAPGQVMSLEAGLLPPGTPLVFGGYQSDREGQMVADLNCAVSGYARDPAGRVMLHHSCAATTGASGGPLLARRPDGGWIVAGIGSLAEGGVTGGWAVPTASIARVVLSAHR</sequence>